<organism evidence="5 6">
    <name type="scientific">Escherichia coli</name>
    <dbReference type="NCBI Taxonomy" id="562"/>
    <lineage>
        <taxon>Bacteria</taxon>
        <taxon>Pseudomonadati</taxon>
        <taxon>Pseudomonadota</taxon>
        <taxon>Gammaproteobacteria</taxon>
        <taxon>Enterobacterales</taxon>
        <taxon>Enterobacteriaceae</taxon>
        <taxon>Escherichia</taxon>
    </lineage>
</organism>
<dbReference type="GO" id="GO:0005198">
    <property type="term" value="F:structural molecule activity"/>
    <property type="evidence" value="ECO:0007669"/>
    <property type="project" value="InterPro"/>
</dbReference>
<dbReference type="AlphaFoldDB" id="A0A377DUP2"/>
<comment type="similarity">
    <text evidence="2">Belongs to the bacterial flagellin family.</text>
</comment>
<evidence type="ECO:0000259" key="4">
    <source>
        <dbReference type="Pfam" id="PF00669"/>
    </source>
</evidence>
<dbReference type="InterPro" id="IPR001029">
    <property type="entry name" value="Flagellin_N"/>
</dbReference>
<accession>A0A377DUP2</accession>
<reference evidence="5 6" key="1">
    <citation type="submission" date="2018-06" db="EMBL/GenBank/DDBJ databases">
        <authorList>
            <consortium name="Pathogen Informatics"/>
            <person name="Doyle S."/>
        </authorList>
    </citation>
    <scope>NUCLEOTIDE SEQUENCE [LARGE SCALE GENOMIC DNA]</scope>
    <source>
        <strain evidence="5 6">NCTC8500</strain>
    </source>
</reference>
<comment type="subcellular location">
    <subcellularLocation>
        <location evidence="1">Bacterial flagellum</location>
    </subcellularLocation>
</comment>
<evidence type="ECO:0000256" key="1">
    <source>
        <dbReference type="ARBA" id="ARBA00004365"/>
    </source>
</evidence>
<dbReference type="Pfam" id="PF00669">
    <property type="entry name" value="Flagellin_N"/>
    <property type="match status" value="1"/>
</dbReference>
<dbReference type="Proteomes" id="UP000254429">
    <property type="component" value="Unassembled WGS sequence"/>
</dbReference>
<dbReference type="EMBL" id="UGFG01000001">
    <property type="protein sequence ID" value="STM39521.1"/>
    <property type="molecule type" value="Genomic_DNA"/>
</dbReference>
<protein>
    <submittedName>
        <fullName evidence="5">Flagellar hook-associated protein 3</fullName>
    </submittedName>
</protein>
<proteinExistence type="inferred from homology"/>
<evidence type="ECO:0000256" key="2">
    <source>
        <dbReference type="ARBA" id="ARBA00005709"/>
    </source>
</evidence>
<keyword evidence="5" id="KW-0969">Cilium</keyword>
<dbReference type="SUPFAM" id="SSF64518">
    <property type="entry name" value="Phase 1 flagellin"/>
    <property type="match status" value="1"/>
</dbReference>
<gene>
    <name evidence="5" type="primary">flgL_3</name>
    <name evidence="5" type="ORF">NCTC8500_03339</name>
</gene>
<name>A0A377DUP2_ECOLX</name>
<evidence type="ECO:0000313" key="6">
    <source>
        <dbReference type="Proteomes" id="UP000254429"/>
    </source>
</evidence>
<sequence>MRFSTQMMYQQNMRGITNSQAEWMKYGEQMSTGKRVVNPSDDPIAASQAVVSLPGTGAKQPVHAGAYFRHSKSVTGRECT</sequence>
<feature type="domain" description="Flagellin N-terminal" evidence="4">
    <location>
        <begin position="3"/>
        <end position="50"/>
    </location>
</feature>
<keyword evidence="5" id="KW-0966">Cell projection</keyword>
<evidence type="ECO:0000256" key="3">
    <source>
        <dbReference type="ARBA" id="ARBA00023143"/>
    </source>
</evidence>
<keyword evidence="3" id="KW-0975">Bacterial flagellum</keyword>
<dbReference type="GO" id="GO:0009288">
    <property type="term" value="C:bacterial-type flagellum"/>
    <property type="evidence" value="ECO:0007669"/>
    <property type="project" value="UniProtKB-SubCell"/>
</dbReference>
<evidence type="ECO:0000313" key="5">
    <source>
        <dbReference type="EMBL" id="STM39521.1"/>
    </source>
</evidence>
<keyword evidence="5" id="KW-0282">Flagellum</keyword>